<proteinExistence type="predicted"/>
<dbReference type="AlphaFoldDB" id="A0A5B0RD74"/>
<protein>
    <submittedName>
        <fullName evidence="2">Uncharacterized protein</fullName>
    </submittedName>
</protein>
<sequence>MLKSTKPESIPPNADQLISRQIDLLAQSFRSFKYKYDIYSNRRLRSTSTERIVPIDQASCQLILSRLESSLLPLLGHQISTISRIINSSDLRRGDTASKLELITELQLEIVQSVEQIFFCAPHRQLFYLSSQTDDNHLRNLKSFRLPKLLLKLGFLIHELSFLFDGFADLIRELKLSQKKYRRKARKSNTRGKVAEYTTDTAEAIECLIKSIKGHELSNIQEEWDVELTGMDEVLAEVTKFLNPTADSDEHEEVEDEGEVEEEDEDVEDEGEEEEGEEEEDEDEDENGDEDDEFQTEAPNEAFLQLARSTVPMIKLSRLFFRKLTSSRIDKSPSEPFTEMSTSQLETLTGAAGDIDGELSRILKTLSKAEETDEAHTARALLASVKKISKFFQSSMLLLTLYVLPLVPQVDGNPNSSRTNLKTWLITWNNLFISATETFISATHTFQMA</sequence>
<name>A0A5B0RD74_PUCGR</name>
<organism evidence="2 3">
    <name type="scientific">Puccinia graminis f. sp. tritici</name>
    <dbReference type="NCBI Taxonomy" id="56615"/>
    <lineage>
        <taxon>Eukaryota</taxon>
        <taxon>Fungi</taxon>
        <taxon>Dikarya</taxon>
        <taxon>Basidiomycota</taxon>
        <taxon>Pucciniomycotina</taxon>
        <taxon>Pucciniomycetes</taxon>
        <taxon>Pucciniales</taxon>
        <taxon>Pucciniaceae</taxon>
        <taxon>Puccinia</taxon>
    </lineage>
</organism>
<comment type="caution">
    <text evidence="2">The sequence shown here is derived from an EMBL/GenBank/DDBJ whole genome shotgun (WGS) entry which is preliminary data.</text>
</comment>
<dbReference type="EMBL" id="VDEP01000207">
    <property type="protein sequence ID" value="KAA1123680.1"/>
    <property type="molecule type" value="Genomic_DNA"/>
</dbReference>
<dbReference type="PANTHER" id="PTHR33069">
    <property type="entry name" value="CHROMOSOME 7, WHOLE GENOME SHOTGUN SEQUENCE-RELATED"/>
    <property type="match status" value="1"/>
</dbReference>
<feature type="compositionally biased region" description="Acidic residues" evidence="1">
    <location>
        <begin position="247"/>
        <end position="295"/>
    </location>
</feature>
<gene>
    <name evidence="2" type="ORF">PGTUg99_026920</name>
</gene>
<dbReference type="Proteomes" id="UP000325313">
    <property type="component" value="Unassembled WGS sequence"/>
</dbReference>
<dbReference type="PANTHER" id="PTHR33069:SF3">
    <property type="entry name" value="DYNEIN HEAVY CHAIN TAIL DOMAIN-CONTAINING PROTEIN"/>
    <property type="match status" value="1"/>
</dbReference>
<accession>A0A5B0RD74</accession>
<dbReference type="Gene3D" id="1.20.1410.10">
    <property type="entry name" value="I/LWEQ domain"/>
    <property type="match status" value="1"/>
</dbReference>
<feature type="region of interest" description="Disordered" evidence="1">
    <location>
        <begin position="243"/>
        <end position="295"/>
    </location>
</feature>
<reference evidence="2 3" key="1">
    <citation type="submission" date="2019-05" db="EMBL/GenBank/DDBJ databases">
        <title>Emergence of the Ug99 lineage of the wheat stem rust pathogen through somatic hybridization.</title>
        <authorList>
            <person name="Li F."/>
            <person name="Upadhyaya N.M."/>
            <person name="Sperschneider J."/>
            <person name="Matny O."/>
            <person name="Nguyen-Phuc H."/>
            <person name="Mago R."/>
            <person name="Raley C."/>
            <person name="Miller M.E."/>
            <person name="Silverstein K.A.T."/>
            <person name="Henningsen E."/>
            <person name="Hirsch C.D."/>
            <person name="Visser B."/>
            <person name="Pretorius Z.A."/>
            <person name="Steffenson B.J."/>
            <person name="Schwessinger B."/>
            <person name="Dodds P.N."/>
            <person name="Figueroa M."/>
        </authorList>
    </citation>
    <scope>NUCLEOTIDE SEQUENCE [LARGE SCALE GENOMIC DNA]</scope>
    <source>
        <strain evidence="2 3">Ug99</strain>
    </source>
</reference>
<evidence type="ECO:0000313" key="2">
    <source>
        <dbReference type="EMBL" id="KAA1123680.1"/>
    </source>
</evidence>
<evidence type="ECO:0000256" key="1">
    <source>
        <dbReference type="SAM" id="MobiDB-lite"/>
    </source>
</evidence>
<evidence type="ECO:0000313" key="3">
    <source>
        <dbReference type="Proteomes" id="UP000325313"/>
    </source>
</evidence>